<evidence type="ECO:0000256" key="1">
    <source>
        <dbReference type="ARBA" id="ARBA00004123"/>
    </source>
</evidence>
<proteinExistence type="inferred from homology"/>
<reference evidence="7" key="1">
    <citation type="submission" date="2021-01" db="EMBL/GenBank/DDBJ databases">
        <authorList>
            <person name="Corre E."/>
            <person name="Pelletier E."/>
            <person name="Niang G."/>
            <person name="Scheremetjew M."/>
            <person name="Finn R."/>
            <person name="Kale V."/>
            <person name="Holt S."/>
            <person name="Cochrane G."/>
            <person name="Meng A."/>
            <person name="Brown T."/>
            <person name="Cohen L."/>
        </authorList>
    </citation>
    <scope>NUCLEOTIDE SEQUENCE</scope>
    <source>
        <strain evidence="7">308</strain>
    </source>
</reference>
<keyword evidence="3" id="KW-0539">Nucleus</keyword>
<dbReference type="SMART" id="SM00415">
    <property type="entry name" value="HSF"/>
    <property type="match status" value="1"/>
</dbReference>
<dbReference type="GO" id="GO:0005634">
    <property type="term" value="C:nucleus"/>
    <property type="evidence" value="ECO:0007669"/>
    <property type="project" value="UniProtKB-SubCell"/>
</dbReference>
<accession>A0A7S1BSC0</accession>
<dbReference type="InterPro" id="IPR036388">
    <property type="entry name" value="WH-like_DNA-bd_sf"/>
</dbReference>
<dbReference type="InterPro" id="IPR036390">
    <property type="entry name" value="WH_DNA-bd_sf"/>
</dbReference>
<name>A0A7S1BSC0_9STRA</name>
<feature type="compositionally biased region" description="Basic and acidic residues" evidence="5">
    <location>
        <begin position="95"/>
        <end position="112"/>
    </location>
</feature>
<feature type="domain" description="HSF-type DNA-binding" evidence="6">
    <location>
        <begin position="159"/>
        <end position="258"/>
    </location>
</feature>
<gene>
    <name evidence="7" type="ORF">CHYS00102_LOCUS23756</name>
</gene>
<protein>
    <recommendedName>
        <fullName evidence="6">HSF-type DNA-binding domain-containing protein</fullName>
    </recommendedName>
</protein>
<dbReference type="GO" id="GO:0043565">
    <property type="term" value="F:sequence-specific DNA binding"/>
    <property type="evidence" value="ECO:0007669"/>
    <property type="project" value="InterPro"/>
</dbReference>
<evidence type="ECO:0000256" key="5">
    <source>
        <dbReference type="SAM" id="MobiDB-lite"/>
    </source>
</evidence>
<comment type="subcellular location">
    <subcellularLocation>
        <location evidence="1">Nucleus</location>
    </subcellularLocation>
</comment>
<feature type="region of interest" description="Disordered" evidence="5">
    <location>
        <begin position="1"/>
        <end position="55"/>
    </location>
</feature>
<dbReference type="PANTHER" id="PTHR10015">
    <property type="entry name" value="HEAT SHOCK TRANSCRIPTION FACTOR"/>
    <property type="match status" value="1"/>
</dbReference>
<evidence type="ECO:0000259" key="6">
    <source>
        <dbReference type="SMART" id="SM00415"/>
    </source>
</evidence>
<dbReference type="EMBL" id="HBFR01032651">
    <property type="protein sequence ID" value="CAD8896542.1"/>
    <property type="molecule type" value="Transcribed_RNA"/>
</dbReference>
<evidence type="ECO:0000256" key="2">
    <source>
        <dbReference type="ARBA" id="ARBA00023125"/>
    </source>
</evidence>
<comment type="similarity">
    <text evidence="4">Belongs to the HSF family.</text>
</comment>
<dbReference type="PANTHER" id="PTHR10015:SF206">
    <property type="entry name" value="HSF-TYPE DNA-BINDING DOMAIN-CONTAINING PROTEIN"/>
    <property type="match status" value="1"/>
</dbReference>
<dbReference type="GO" id="GO:0003700">
    <property type="term" value="F:DNA-binding transcription factor activity"/>
    <property type="evidence" value="ECO:0007669"/>
    <property type="project" value="InterPro"/>
</dbReference>
<keyword evidence="2" id="KW-0238">DNA-binding</keyword>
<dbReference type="AlphaFoldDB" id="A0A7S1BSC0"/>
<feature type="compositionally biased region" description="Pro residues" evidence="5">
    <location>
        <begin position="42"/>
        <end position="54"/>
    </location>
</feature>
<dbReference type="InterPro" id="IPR000232">
    <property type="entry name" value="HSF_DNA-bd"/>
</dbReference>
<organism evidence="7">
    <name type="scientific">Corethron hystrix</name>
    <dbReference type="NCBI Taxonomy" id="216773"/>
    <lineage>
        <taxon>Eukaryota</taxon>
        <taxon>Sar</taxon>
        <taxon>Stramenopiles</taxon>
        <taxon>Ochrophyta</taxon>
        <taxon>Bacillariophyta</taxon>
        <taxon>Coscinodiscophyceae</taxon>
        <taxon>Corethrophycidae</taxon>
        <taxon>Corethrales</taxon>
        <taxon>Corethraceae</taxon>
        <taxon>Corethron</taxon>
    </lineage>
</organism>
<dbReference type="Pfam" id="PF00447">
    <property type="entry name" value="HSF_DNA-bind"/>
    <property type="match status" value="1"/>
</dbReference>
<evidence type="ECO:0000313" key="7">
    <source>
        <dbReference type="EMBL" id="CAD8896542.1"/>
    </source>
</evidence>
<sequence length="300" mass="34174">MTTTTSPWGRRRLPPPPPTSPWGRRRLPPPPPTSPWGHRRLAPPPPTSPRPPPTSVGQACTLDIFAHLALLCRDIPSHLLRRSRSLPFAPPATTCRDDQRGSTEKAWEDRAPRALKTPRSKIPPSPPKDNLVNHAYVDLSSLPGSASVTFDRPKGRGYVPHPFPDKLHDMLEDVALSRDLADVISWRPHGRAFVVHQPHRFVRDVLPRYFRQSKLTSFQRQLCIYGFRRITRGEDAGAYYHECFLRGRRALCVRMERVKVKGTGRKPYRNPEEEPDFYTMPSLFAHTRPGLEDRGAVHKP</sequence>
<dbReference type="Gene3D" id="1.10.10.10">
    <property type="entry name" value="Winged helix-like DNA-binding domain superfamily/Winged helix DNA-binding domain"/>
    <property type="match status" value="1"/>
</dbReference>
<evidence type="ECO:0000256" key="4">
    <source>
        <dbReference type="RuleBase" id="RU004020"/>
    </source>
</evidence>
<dbReference type="SUPFAM" id="SSF46785">
    <property type="entry name" value="Winged helix' DNA-binding domain"/>
    <property type="match status" value="1"/>
</dbReference>
<dbReference type="FunFam" id="1.10.10.10:FF:000479">
    <property type="entry name" value="Predicted protein"/>
    <property type="match status" value="1"/>
</dbReference>
<feature type="region of interest" description="Disordered" evidence="5">
    <location>
        <begin position="87"/>
        <end position="130"/>
    </location>
</feature>
<evidence type="ECO:0000256" key="3">
    <source>
        <dbReference type="ARBA" id="ARBA00023242"/>
    </source>
</evidence>